<keyword evidence="6" id="KW-1133">Transmembrane helix</keyword>
<dbReference type="EMBL" id="DTKJ01000038">
    <property type="protein sequence ID" value="HGZ11545.1"/>
    <property type="molecule type" value="Genomic_DNA"/>
</dbReference>
<dbReference type="SUPFAM" id="SSF58104">
    <property type="entry name" value="Methyl-accepting chemotaxis protein (MCP) signaling domain"/>
    <property type="match status" value="1"/>
</dbReference>
<dbReference type="PRINTS" id="PR00260">
    <property type="entry name" value="CHEMTRNSDUCR"/>
</dbReference>
<feature type="coiled-coil region" evidence="4">
    <location>
        <begin position="114"/>
        <end position="141"/>
    </location>
</feature>
<dbReference type="InterPro" id="IPR051310">
    <property type="entry name" value="MCP_chemotaxis"/>
</dbReference>
<dbReference type="Gene3D" id="1.10.287.950">
    <property type="entry name" value="Methyl-accepting chemotaxis protein"/>
    <property type="match status" value="1"/>
</dbReference>
<dbReference type="InterPro" id="IPR004089">
    <property type="entry name" value="MCPsignal_dom"/>
</dbReference>
<reference evidence="8" key="1">
    <citation type="journal article" date="2020" name="mSystems">
        <title>Genome- and Community-Level Interaction Insights into Carbon Utilization and Element Cycling Functions of Hydrothermarchaeota in Hydrothermal Sediment.</title>
        <authorList>
            <person name="Zhou Z."/>
            <person name="Liu Y."/>
            <person name="Xu W."/>
            <person name="Pan J."/>
            <person name="Luo Z.H."/>
            <person name="Li M."/>
        </authorList>
    </citation>
    <scope>NUCLEOTIDE SEQUENCE [LARGE SCALE GENOMIC DNA]</scope>
    <source>
        <strain evidence="8">SpSt-853</strain>
    </source>
</reference>
<keyword evidence="6" id="KW-0812">Transmembrane</keyword>
<dbReference type="PROSITE" id="PS50111">
    <property type="entry name" value="CHEMOTAXIS_TRANSDUC_2"/>
    <property type="match status" value="1"/>
</dbReference>
<dbReference type="GO" id="GO:0016020">
    <property type="term" value="C:membrane"/>
    <property type="evidence" value="ECO:0007669"/>
    <property type="project" value="InterPro"/>
</dbReference>
<gene>
    <name evidence="8" type="ORF">ENW48_04960</name>
</gene>
<dbReference type="InterPro" id="IPR004090">
    <property type="entry name" value="Chemotax_Me-accpt_rcpt"/>
</dbReference>
<evidence type="ECO:0000256" key="1">
    <source>
        <dbReference type="ARBA" id="ARBA00022500"/>
    </source>
</evidence>
<keyword evidence="1" id="KW-0145">Chemotaxis</keyword>
<dbReference type="SMART" id="SM00283">
    <property type="entry name" value="MA"/>
    <property type="match status" value="1"/>
</dbReference>
<keyword evidence="3" id="KW-0807">Transducer</keyword>
<dbReference type="PANTHER" id="PTHR43531">
    <property type="entry name" value="PROTEIN ICFG"/>
    <property type="match status" value="1"/>
</dbReference>
<evidence type="ECO:0000259" key="7">
    <source>
        <dbReference type="PROSITE" id="PS50111"/>
    </source>
</evidence>
<keyword evidence="4" id="KW-0175">Coiled coil</keyword>
<evidence type="ECO:0000256" key="6">
    <source>
        <dbReference type="SAM" id="Phobius"/>
    </source>
</evidence>
<keyword evidence="6" id="KW-0472">Membrane</keyword>
<evidence type="ECO:0000313" key="8">
    <source>
        <dbReference type="EMBL" id="HGZ11545.1"/>
    </source>
</evidence>
<dbReference type="AlphaFoldDB" id="A0A7C5EWB4"/>
<proteinExistence type="inferred from homology"/>
<evidence type="ECO:0000256" key="2">
    <source>
        <dbReference type="ARBA" id="ARBA00029447"/>
    </source>
</evidence>
<evidence type="ECO:0000256" key="3">
    <source>
        <dbReference type="PROSITE-ProRule" id="PRU00284"/>
    </source>
</evidence>
<dbReference type="GO" id="GO:0007165">
    <property type="term" value="P:signal transduction"/>
    <property type="evidence" value="ECO:0007669"/>
    <property type="project" value="UniProtKB-KW"/>
</dbReference>
<organism evidence="8">
    <name type="scientific">Desulfobacca acetoxidans</name>
    <dbReference type="NCBI Taxonomy" id="60893"/>
    <lineage>
        <taxon>Bacteria</taxon>
        <taxon>Pseudomonadati</taxon>
        <taxon>Thermodesulfobacteriota</taxon>
        <taxon>Desulfobaccia</taxon>
        <taxon>Desulfobaccales</taxon>
        <taxon>Desulfobaccaceae</taxon>
        <taxon>Desulfobacca</taxon>
    </lineage>
</organism>
<accession>A0A7C5EWB4</accession>
<dbReference type="GO" id="GO:0004888">
    <property type="term" value="F:transmembrane signaling receptor activity"/>
    <property type="evidence" value="ECO:0007669"/>
    <property type="project" value="InterPro"/>
</dbReference>
<feature type="domain" description="Methyl-accepting transducer" evidence="7">
    <location>
        <begin position="95"/>
        <end position="324"/>
    </location>
</feature>
<dbReference type="Pfam" id="PF00015">
    <property type="entry name" value="MCPsignal"/>
    <property type="match status" value="1"/>
</dbReference>
<evidence type="ECO:0000256" key="5">
    <source>
        <dbReference type="SAM" id="MobiDB-lite"/>
    </source>
</evidence>
<feature type="transmembrane region" description="Helical" evidence="6">
    <location>
        <begin position="60"/>
        <end position="82"/>
    </location>
</feature>
<comment type="similarity">
    <text evidence="2">Belongs to the methyl-accepting chemotaxis (MCP) protein family.</text>
</comment>
<protein>
    <recommendedName>
        <fullName evidence="7">Methyl-accepting transducer domain-containing protein</fullName>
    </recommendedName>
</protein>
<name>A0A7C5EWB4_9BACT</name>
<evidence type="ECO:0000256" key="4">
    <source>
        <dbReference type="SAM" id="Coils"/>
    </source>
</evidence>
<comment type="caution">
    <text evidence="8">The sequence shown here is derived from an EMBL/GenBank/DDBJ whole genome shotgun (WGS) entry which is preliminary data.</text>
</comment>
<feature type="region of interest" description="Disordered" evidence="5">
    <location>
        <begin position="347"/>
        <end position="371"/>
    </location>
</feature>
<sequence length="371" mass="39879">MGKGEENRGQVFKYFTGETVKYLGEVRKILGEIQSQVENELRLEEKAVQEQMSRLKYKSLAVVGLGALLSLALGIVLSFSVVRPLTRMSDSLGNFTGEVAAASLQISSASQSLASGASEQAASLQQTAASLEELANTVKKNSINAEECNRVMLETHEKTKIVHKSLRATKEFMENIGKAGENIKKIIKNIDEIAFQTNLLALNAAVEAARAGQAGAGFAVVADEVRALALRAAEAAKATDDLIGETTHQIELGTTQVQETLAKFYDMGESAKKVNSLVSEIAVASKEQAQGIDQLNLAMQEIDRVVQQNAANAEETASAVAELQAQSEQLKEFVLVLQAMVGNHNSREHLEKPGKSETIPPLATPQAQGEF</sequence>
<dbReference type="PANTHER" id="PTHR43531:SF11">
    <property type="entry name" value="METHYL-ACCEPTING CHEMOTAXIS PROTEIN 3"/>
    <property type="match status" value="1"/>
</dbReference>
<dbReference type="GO" id="GO:0006935">
    <property type="term" value="P:chemotaxis"/>
    <property type="evidence" value="ECO:0007669"/>
    <property type="project" value="UniProtKB-KW"/>
</dbReference>